<organism evidence="9 10">
    <name type="scientific">Novipirellula herctigrandis</name>
    <dbReference type="NCBI Taxonomy" id="2527986"/>
    <lineage>
        <taxon>Bacteria</taxon>
        <taxon>Pseudomonadati</taxon>
        <taxon>Planctomycetota</taxon>
        <taxon>Planctomycetia</taxon>
        <taxon>Pirellulales</taxon>
        <taxon>Pirellulaceae</taxon>
        <taxon>Novipirellula</taxon>
    </lineage>
</organism>
<evidence type="ECO:0000313" key="10">
    <source>
        <dbReference type="Proteomes" id="UP000315010"/>
    </source>
</evidence>
<feature type="domain" description="Bacterial alpha-L-rhamnosidase N-terminal" evidence="6">
    <location>
        <begin position="189"/>
        <end position="361"/>
    </location>
</feature>
<dbReference type="InterPro" id="IPR008902">
    <property type="entry name" value="Rhamnosid_concanavalin"/>
</dbReference>
<dbReference type="GO" id="GO:0005975">
    <property type="term" value="P:carbohydrate metabolic process"/>
    <property type="evidence" value="ECO:0007669"/>
    <property type="project" value="InterPro"/>
</dbReference>
<dbReference type="AlphaFoldDB" id="A0A5C5YPF3"/>
<evidence type="ECO:0000256" key="4">
    <source>
        <dbReference type="SAM" id="SignalP"/>
    </source>
</evidence>
<feature type="domain" description="Alpha-L-rhamnosidase concanavalin-like" evidence="5">
    <location>
        <begin position="373"/>
        <end position="487"/>
    </location>
</feature>
<dbReference type="Gene3D" id="2.60.120.260">
    <property type="entry name" value="Galactose-binding domain-like"/>
    <property type="match status" value="2"/>
</dbReference>
<evidence type="ECO:0000313" key="9">
    <source>
        <dbReference type="EMBL" id="TWT76786.1"/>
    </source>
</evidence>
<dbReference type="Gene3D" id="2.60.40.10">
    <property type="entry name" value="Immunoglobulins"/>
    <property type="match status" value="1"/>
</dbReference>
<evidence type="ECO:0000259" key="8">
    <source>
        <dbReference type="Pfam" id="PF17390"/>
    </source>
</evidence>
<protein>
    <recommendedName>
        <fullName evidence="2">alpha-L-rhamnosidase</fullName>
        <ecNumber evidence="2">3.2.1.40</ecNumber>
    </recommendedName>
</protein>
<dbReference type="InterPro" id="IPR013783">
    <property type="entry name" value="Ig-like_fold"/>
</dbReference>
<dbReference type="Gene3D" id="2.60.420.10">
    <property type="entry name" value="Maltose phosphorylase, domain 3"/>
    <property type="match status" value="1"/>
</dbReference>
<dbReference type="Pfam" id="PF08531">
    <property type="entry name" value="Bac_rhamnosid_N"/>
    <property type="match status" value="1"/>
</dbReference>
<dbReference type="PANTHER" id="PTHR33307:SF6">
    <property type="entry name" value="ALPHA-RHAMNOSIDASE (EUROFUNG)-RELATED"/>
    <property type="match status" value="1"/>
</dbReference>
<name>A0A5C5YPF3_9BACT</name>
<dbReference type="EC" id="3.2.1.40" evidence="2"/>
<evidence type="ECO:0000256" key="2">
    <source>
        <dbReference type="ARBA" id="ARBA00012652"/>
    </source>
</evidence>
<feature type="domain" description="Alpha-L-rhamnosidase C-terminal" evidence="8">
    <location>
        <begin position="818"/>
        <end position="887"/>
    </location>
</feature>
<dbReference type="CDD" id="cd00636">
    <property type="entry name" value="TroA-like"/>
    <property type="match status" value="1"/>
</dbReference>
<dbReference type="Pfam" id="PF17390">
    <property type="entry name" value="Bac_rhamnosid_C"/>
    <property type="match status" value="1"/>
</dbReference>
<dbReference type="Pfam" id="PF17389">
    <property type="entry name" value="Bac_rhamnosid6H"/>
    <property type="match status" value="1"/>
</dbReference>
<feature type="chain" id="PRO_5022999540" description="alpha-L-rhamnosidase" evidence="4">
    <location>
        <begin position="28"/>
        <end position="925"/>
    </location>
</feature>
<dbReference type="SUPFAM" id="SSF48208">
    <property type="entry name" value="Six-hairpin glycosidases"/>
    <property type="match status" value="1"/>
</dbReference>
<accession>A0A5C5YPF3</accession>
<reference evidence="9 10" key="1">
    <citation type="submission" date="2019-02" db="EMBL/GenBank/DDBJ databases">
        <title>Deep-cultivation of Planctomycetes and their phenomic and genomic characterization uncovers novel biology.</title>
        <authorList>
            <person name="Wiegand S."/>
            <person name="Jogler M."/>
            <person name="Boedeker C."/>
            <person name="Pinto D."/>
            <person name="Vollmers J."/>
            <person name="Rivas-Marin E."/>
            <person name="Kohn T."/>
            <person name="Peeters S.H."/>
            <person name="Heuer A."/>
            <person name="Rast P."/>
            <person name="Oberbeckmann S."/>
            <person name="Bunk B."/>
            <person name="Jeske O."/>
            <person name="Meyerdierks A."/>
            <person name="Storesund J.E."/>
            <person name="Kallscheuer N."/>
            <person name="Luecker S."/>
            <person name="Lage O.M."/>
            <person name="Pohl T."/>
            <person name="Merkel B.J."/>
            <person name="Hornburger P."/>
            <person name="Mueller R.-W."/>
            <person name="Bruemmer F."/>
            <person name="Labrenz M."/>
            <person name="Spormann A.M."/>
            <person name="Op Den Camp H."/>
            <person name="Overmann J."/>
            <person name="Amann R."/>
            <person name="Jetten M.S.M."/>
            <person name="Mascher T."/>
            <person name="Medema M.H."/>
            <person name="Devos D.P."/>
            <person name="Kaster A.-K."/>
            <person name="Ovreas L."/>
            <person name="Rohde M."/>
            <person name="Galperin M.Y."/>
            <person name="Jogler C."/>
        </authorList>
    </citation>
    <scope>NUCLEOTIDE SEQUENCE [LARGE SCALE GENOMIC DNA]</scope>
    <source>
        <strain evidence="9 10">CA13</strain>
    </source>
</reference>
<dbReference type="PIRSF" id="PIRSF010631">
    <property type="entry name" value="A-rhamnsds"/>
    <property type="match status" value="1"/>
</dbReference>
<dbReference type="PANTHER" id="PTHR33307">
    <property type="entry name" value="ALPHA-RHAMNOSIDASE (EUROFUNG)"/>
    <property type="match status" value="1"/>
</dbReference>
<evidence type="ECO:0000259" key="6">
    <source>
        <dbReference type="Pfam" id="PF08531"/>
    </source>
</evidence>
<evidence type="ECO:0000259" key="5">
    <source>
        <dbReference type="Pfam" id="PF05592"/>
    </source>
</evidence>
<feature type="domain" description="Alpha-L-rhamnosidase six-hairpin glycosidase" evidence="7">
    <location>
        <begin position="494"/>
        <end position="814"/>
    </location>
</feature>
<comment type="caution">
    <text evidence="9">The sequence shown here is derived from an EMBL/GenBank/DDBJ whole genome shotgun (WGS) entry which is preliminary data.</text>
</comment>
<evidence type="ECO:0000256" key="3">
    <source>
        <dbReference type="ARBA" id="ARBA00022801"/>
    </source>
</evidence>
<sequence precursor="true">MRLESTLGLSALYAVLLLLLSTTAASSAPLQPSIAVDITRLHCEYREQPLGIDHPQPRLGWEMASDVRGAKQTAYRVLVASTAEALQDNKGDLWDSGKVVSSQSVGVVYAGASLASGQRCFWKVMVWDNEDTASEWSAPACWEMGLLKASDWQAEWIGDGKPIPEKDEDFFEDDPAPLFRKPFKLSGPVKSSRLYISALGYYRASLNGEVVGDHQLDPLWTLPHKRVFYSVYDVTEQLSPEANCLGVELGNGWYNPLPLRLWGRRNLREHLPVGRPQFIARLMIEYADGSKETIVSDASWKFTQGPILRNNIYLGEKVDARKDIPGWNEPGLDDSGWSAVKTGAAPDGALTAQPSAAIKVTKKLRPVAITEPADGVYIVDMGQNFGGWASFDFNVPAGTQIKMRYGELLNEDGTLNPMTSVCGQIKNRAGKPQVPGAPPIAWQEDNYIARGGDDTYTPKFTFHAFRYIELTGLPSRPSLDSIEGLRMNSDVEPVGTFVCSNDLLSRIQEMCQWTFLSNLFGVQSDCPHRERFGYGGDLVTTSDAFMLNYDMSGFYPKATRDWADSALPDGMLTDTAPSVGIQYCGVGWAMAHPHLQTQLYRYYGDRRIIEEQYAVSKRWFELVRSQAPDHIIRGGLHDHETLQREKTPPMVTPLYCESARMLSKMASVLGKADEAKEYARLAEDIKASYLGNLFDVETGVAGSGFQNSQSFALYLDMLPEGDRAKALSHLLKDIEKHNGHLSTGIFGTRFMLDVLSREGEVETVNAMVNKRDFPGWGHMLENDATTLWEHWEFSDNTFSHNHPMFGSVSQWFFNWLGGIEPAADAVGFDHIELHPRFVEGLDWVKCSHRSIHGPVVCDWKRVGDTVQLTLRVPVGSTAELHLPAATSITENDHPAAESTGVNQLPAKGRVKLQLESGSYSFEVQL</sequence>
<comment type="catalytic activity">
    <reaction evidence="1">
        <text>Hydrolysis of terminal non-reducing alpha-L-rhamnose residues in alpha-L-rhamnosides.</text>
        <dbReference type="EC" id="3.2.1.40"/>
    </reaction>
</comment>
<dbReference type="Pfam" id="PF25788">
    <property type="entry name" value="Ig_Rha78A_N"/>
    <property type="match status" value="1"/>
</dbReference>
<dbReference type="GO" id="GO:0030596">
    <property type="term" value="F:alpha-L-rhamnosidase activity"/>
    <property type="evidence" value="ECO:0007669"/>
    <property type="project" value="UniProtKB-EC"/>
</dbReference>
<dbReference type="InterPro" id="IPR012341">
    <property type="entry name" value="6hp_glycosidase-like_sf"/>
</dbReference>
<dbReference type="Proteomes" id="UP000315010">
    <property type="component" value="Unassembled WGS sequence"/>
</dbReference>
<dbReference type="EMBL" id="SJPJ01000002">
    <property type="protein sequence ID" value="TWT76786.1"/>
    <property type="molecule type" value="Genomic_DNA"/>
</dbReference>
<proteinExistence type="predicted"/>
<dbReference type="Pfam" id="PF05592">
    <property type="entry name" value="Bac_rhamnosid"/>
    <property type="match status" value="1"/>
</dbReference>
<keyword evidence="4" id="KW-0732">Signal</keyword>
<evidence type="ECO:0000259" key="7">
    <source>
        <dbReference type="Pfam" id="PF17389"/>
    </source>
</evidence>
<feature type="signal peptide" evidence="4">
    <location>
        <begin position="1"/>
        <end position="27"/>
    </location>
</feature>
<dbReference type="InterPro" id="IPR013737">
    <property type="entry name" value="Bac_rhamnosid_N"/>
</dbReference>
<dbReference type="InterPro" id="IPR008928">
    <property type="entry name" value="6-hairpin_glycosidase_sf"/>
</dbReference>
<evidence type="ECO:0000256" key="1">
    <source>
        <dbReference type="ARBA" id="ARBA00001445"/>
    </source>
</evidence>
<keyword evidence="10" id="KW-1185">Reference proteome</keyword>
<keyword evidence="3" id="KW-0378">Hydrolase</keyword>
<dbReference type="InterPro" id="IPR035396">
    <property type="entry name" value="Bac_rhamnosid6H"/>
</dbReference>
<dbReference type="Gene3D" id="1.50.10.10">
    <property type="match status" value="1"/>
</dbReference>
<gene>
    <name evidence="9" type="ORF">CA13_72850</name>
</gene>
<dbReference type="InterPro" id="IPR016007">
    <property type="entry name" value="Alpha_rhamnosid"/>
</dbReference>
<dbReference type="InterPro" id="IPR035398">
    <property type="entry name" value="Bac_rhamnosid_C"/>
</dbReference>